<organism evidence="1">
    <name type="scientific">Nothobranchius kadleci</name>
    <name type="common">African annual killifish</name>
    <dbReference type="NCBI Taxonomy" id="1051664"/>
    <lineage>
        <taxon>Eukaryota</taxon>
        <taxon>Metazoa</taxon>
        <taxon>Chordata</taxon>
        <taxon>Craniata</taxon>
        <taxon>Vertebrata</taxon>
        <taxon>Euteleostomi</taxon>
        <taxon>Actinopterygii</taxon>
        <taxon>Neopterygii</taxon>
        <taxon>Teleostei</taxon>
        <taxon>Neoteleostei</taxon>
        <taxon>Acanthomorphata</taxon>
        <taxon>Ovalentaria</taxon>
        <taxon>Atherinomorphae</taxon>
        <taxon>Cyprinodontiformes</taxon>
        <taxon>Nothobranchiidae</taxon>
        <taxon>Nothobranchius</taxon>
    </lineage>
</organism>
<sequence>PDEDVVSKSAEYGPEVTWSQLSLLKGEVSKVSLFHLAEGNLMVLFGSRYNLYLRFGIMKCCLYSRHQRGHRRGAVNGEEGPC</sequence>
<reference evidence="1" key="2">
    <citation type="submission" date="2016-06" db="EMBL/GenBank/DDBJ databases">
        <title>The genome of a short-lived fish provides insights into sex chromosome evolution and the genetic control of aging.</title>
        <authorList>
            <person name="Reichwald K."/>
            <person name="Felder M."/>
            <person name="Petzold A."/>
            <person name="Koch P."/>
            <person name="Groth M."/>
            <person name="Platzer M."/>
        </authorList>
    </citation>
    <scope>NUCLEOTIDE SEQUENCE</scope>
    <source>
        <tissue evidence="1">Brain</tissue>
    </source>
</reference>
<dbReference type="AlphaFoldDB" id="A0A1A8C1D5"/>
<accession>A0A1A8C1D5</accession>
<gene>
    <name evidence="1" type="primary">BEND5</name>
</gene>
<protein>
    <submittedName>
        <fullName evidence="1">BEN domain containing 5</fullName>
    </submittedName>
</protein>
<feature type="non-terminal residue" evidence="1">
    <location>
        <position position="82"/>
    </location>
</feature>
<evidence type="ECO:0000313" key="1">
    <source>
        <dbReference type="EMBL" id="SBP73384.1"/>
    </source>
</evidence>
<reference evidence="1" key="1">
    <citation type="submission" date="2016-05" db="EMBL/GenBank/DDBJ databases">
        <authorList>
            <person name="Lavstsen T."/>
            <person name="Jespersen J.S."/>
        </authorList>
    </citation>
    <scope>NUCLEOTIDE SEQUENCE</scope>
    <source>
        <tissue evidence="1">Brain</tissue>
    </source>
</reference>
<feature type="non-terminal residue" evidence="1">
    <location>
        <position position="1"/>
    </location>
</feature>
<dbReference type="EMBL" id="HADZ01009443">
    <property type="protein sequence ID" value="SBP73384.1"/>
    <property type="molecule type" value="Transcribed_RNA"/>
</dbReference>
<name>A0A1A8C1D5_NOTKA</name>
<proteinExistence type="predicted"/>